<evidence type="ECO:0000313" key="2">
    <source>
        <dbReference type="Proteomes" id="UP001295684"/>
    </source>
</evidence>
<keyword evidence="2" id="KW-1185">Reference proteome</keyword>
<proteinExistence type="predicted"/>
<organism evidence="1 2">
    <name type="scientific">Euplotes crassus</name>
    <dbReference type="NCBI Taxonomy" id="5936"/>
    <lineage>
        <taxon>Eukaryota</taxon>
        <taxon>Sar</taxon>
        <taxon>Alveolata</taxon>
        <taxon>Ciliophora</taxon>
        <taxon>Intramacronucleata</taxon>
        <taxon>Spirotrichea</taxon>
        <taxon>Hypotrichia</taxon>
        <taxon>Euplotida</taxon>
        <taxon>Euplotidae</taxon>
        <taxon>Moneuplotes</taxon>
    </lineage>
</organism>
<dbReference type="Proteomes" id="UP001295684">
    <property type="component" value="Unassembled WGS sequence"/>
</dbReference>
<name>A0AAD1XEX9_EUPCR</name>
<dbReference type="AlphaFoldDB" id="A0AAD1XEX9"/>
<comment type="caution">
    <text evidence="1">The sequence shown here is derived from an EMBL/GenBank/DDBJ whole genome shotgun (WGS) entry which is preliminary data.</text>
</comment>
<evidence type="ECO:0000313" key="1">
    <source>
        <dbReference type="EMBL" id="CAI2368426.1"/>
    </source>
</evidence>
<sequence length="338" mass="39353">MSSIIVLTPKMCKLCRTSRGYSSLKVARDFQRLVVIPRKPMNQTQSMFNVEKRKGALSPDQSYYRAKDRFWKYNKDIIPRPLPYNPNTRIEKPEIGTSTMSEKEFYLKVFPERVKKAPSSGHINLNQKSKIKLPKVKKRNEPVKLKINHGLVPGIKKYKLNKPLTQRCGDEDSPKDKKDLISIIMKLYKDKKPFKTLPFSEPSLIEESEDEKKPPPIRSQKILKSLYKYGSCKSATHRINERINQVKEEQKGKNQATIAKRKSLKIPPPLSTALHTQQWQKEMISFLNESNYTEDLNKKFMVYQKAFKNITEEDQETQEVLDQLFHGLIKISKAITKI</sequence>
<reference evidence="1" key="1">
    <citation type="submission" date="2023-07" db="EMBL/GenBank/DDBJ databases">
        <authorList>
            <consortium name="AG Swart"/>
            <person name="Singh M."/>
            <person name="Singh A."/>
            <person name="Seah K."/>
            <person name="Emmerich C."/>
        </authorList>
    </citation>
    <scope>NUCLEOTIDE SEQUENCE</scope>
    <source>
        <strain evidence="1">DP1</strain>
    </source>
</reference>
<dbReference type="EMBL" id="CAMPGE010009559">
    <property type="protein sequence ID" value="CAI2368426.1"/>
    <property type="molecule type" value="Genomic_DNA"/>
</dbReference>
<protein>
    <submittedName>
        <fullName evidence="1">Uncharacterized protein</fullName>
    </submittedName>
</protein>
<accession>A0AAD1XEX9</accession>
<gene>
    <name evidence="1" type="ORF">ECRASSUSDP1_LOCUS9718</name>
</gene>